<feature type="repeat" description="ANK" evidence="3">
    <location>
        <begin position="92"/>
        <end position="124"/>
    </location>
</feature>
<dbReference type="InterPro" id="IPR036770">
    <property type="entry name" value="Ankyrin_rpt-contain_sf"/>
</dbReference>
<dbReference type="PROSITE" id="PS50088">
    <property type="entry name" value="ANK_REPEAT"/>
    <property type="match status" value="5"/>
</dbReference>
<dbReference type="Pfam" id="PF13637">
    <property type="entry name" value="Ank_4"/>
    <property type="match status" value="1"/>
</dbReference>
<dbReference type="SMART" id="SM00248">
    <property type="entry name" value="ANK"/>
    <property type="match status" value="8"/>
</dbReference>
<evidence type="ECO:0000256" key="1">
    <source>
        <dbReference type="ARBA" id="ARBA00022737"/>
    </source>
</evidence>
<feature type="repeat" description="ANK" evidence="3">
    <location>
        <begin position="191"/>
        <end position="223"/>
    </location>
</feature>
<dbReference type="PANTHER" id="PTHR24171:SF9">
    <property type="entry name" value="ANKYRIN REPEAT DOMAIN-CONTAINING PROTEIN 39"/>
    <property type="match status" value="1"/>
</dbReference>
<dbReference type="Gene3D" id="1.25.40.20">
    <property type="entry name" value="Ankyrin repeat-containing domain"/>
    <property type="match status" value="3"/>
</dbReference>
<dbReference type="GeneTree" id="ENSGT00940000161115"/>
<dbReference type="OMA" id="ISTKTTC"/>
<feature type="repeat" description="ANK" evidence="3">
    <location>
        <begin position="158"/>
        <end position="190"/>
    </location>
</feature>
<dbReference type="HOGENOM" id="CLU_020042_1_0_1"/>
<reference evidence="4" key="3">
    <citation type="submission" date="2025-09" db="UniProtKB">
        <authorList>
            <consortium name="Ensembl"/>
        </authorList>
    </citation>
    <scope>IDENTIFICATION</scope>
</reference>
<name>H2Y4Z8_CIOSA</name>
<feature type="repeat" description="ANK" evidence="3">
    <location>
        <begin position="125"/>
        <end position="157"/>
    </location>
</feature>
<proteinExistence type="predicted"/>
<reference evidence="5" key="1">
    <citation type="submission" date="2003-08" db="EMBL/GenBank/DDBJ databases">
        <authorList>
            <person name="Birren B."/>
            <person name="Nusbaum C."/>
            <person name="Abebe A."/>
            <person name="Abouelleil A."/>
            <person name="Adekoya E."/>
            <person name="Ait-zahra M."/>
            <person name="Allen N."/>
            <person name="Allen T."/>
            <person name="An P."/>
            <person name="Anderson M."/>
            <person name="Anderson S."/>
            <person name="Arachchi H."/>
            <person name="Armbruster J."/>
            <person name="Bachantsang P."/>
            <person name="Baldwin J."/>
            <person name="Barry A."/>
            <person name="Bayul T."/>
            <person name="Blitshsteyn B."/>
            <person name="Bloom T."/>
            <person name="Blye J."/>
            <person name="Boguslavskiy L."/>
            <person name="Borowsky M."/>
            <person name="Boukhgalter B."/>
            <person name="Brunache A."/>
            <person name="Butler J."/>
            <person name="Calixte N."/>
            <person name="Calvo S."/>
            <person name="Camarata J."/>
            <person name="Campo K."/>
            <person name="Chang J."/>
            <person name="Cheshatsang Y."/>
            <person name="Citroen M."/>
            <person name="Collymore A."/>
            <person name="Considine T."/>
            <person name="Cook A."/>
            <person name="Cooke P."/>
            <person name="Corum B."/>
            <person name="Cuomo C."/>
            <person name="David R."/>
            <person name="Dawoe T."/>
            <person name="Degray S."/>
            <person name="Dodge S."/>
            <person name="Dooley K."/>
            <person name="Dorje P."/>
            <person name="Dorjee K."/>
            <person name="Dorris L."/>
            <person name="Duffey N."/>
            <person name="Dupes A."/>
            <person name="Elkins T."/>
            <person name="Engels R."/>
            <person name="Erickson J."/>
            <person name="Farina A."/>
            <person name="Faro S."/>
            <person name="Ferreira P."/>
            <person name="Fischer H."/>
            <person name="Fitzgerald M."/>
            <person name="Foley K."/>
            <person name="Gage D."/>
            <person name="Galagan J."/>
            <person name="Gearin G."/>
            <person name="Gnerre S."/>
            <person name="Gnirke A."/>
            <person name="Goyette A."/>
            <person name="Graham J."/>
            <person name="Grandbois E."/>
            <person name="Gyaltsen K."/>
            <person name="Hafez N."/>
            <person name="Hagopian D."/>
            <person name="Hagos B."/>
            <person name="Hall J."/>
            <person name="Hatcher B."/>
            <person name="Heller A."/>
            <person name="Higgins H."/>
            <person name="Honan T."/>
            <person name="Horn A."/>
            <person name="Houde N."/>
            <person name="Hughes L."/>
            <person name="Hulme W."/>
            <person name="Husby E."/>
            <person name="Iliev I."/>
            <person name="Jaffe D."/>
            <person name="Jones C."/>
            <person name="Kamal M."/>
            <person name="Kamat A."/>
            <person name="Kamvysselis M."/>
            <person name="Karlsson E."/>
            <person name="Kells C."/>
            <person name="Kieu A."/>
            <person name="Kisner P."/>
            <person name="Kodira C."/>
            <person name="Kulbokas E."/>
            <person name="Labutti K."/>
            <person name="Lama D."/>
            <person name="Landers T."/>
            <person name="Leger J."/>
            <person name="Levine S."/>
            <person name="Lewis D."/>
            <person name="Lewis T."/>
            <person name="Lindblad-toh K."/>
            <person name="Liu X."/>
            <person name="Lokyitsang T."/>
            <person name="Lokyitsang Y."/>
            <person name="Lucien O."/>
            <person name="Lui A."/>
            <person name="Ma L.J."/>
            <person name="Mabbitt R."/>
            <person name="Macdonald J."/>
            <person name="Maclean C."/>
            <person name="Major J."/>
            <person name="Manning J."/>
            <person name="Marabella R."/>
            <person name="Maru K."/>
            <person name="Matthews C."/>
            <person name="Mauceli E."/>
            <person name="Mccarthy M."/>
            <person name="Mcdonough S."/>
            <person name="Mcghee T."/>
            <person name="Meldrim J."/>
            <person name="Meneus L."/>
            <person name="Mesirov J."/>
            <person name="Mihalev A."/>
            <person name="Mihova T."/>
            <person name="Mikkelsen T."/>
            <person name="Mlenga V."/>
            <person name="Moru K."/>
            <person name="Mozes J."/>
            <person name="Mulrain L."/>
            <person name="Munson G."/>
            <person name="Naylor J."/>
            <person name="Newes C."/>
            <person name="Nguyen C."/>
            <person name="Nguyen N."/>
            <person name="Nguyen T."/>
            <person name="Nicol R."/>
            <person name="Nielsen C."/>
            <person name="Nizzari M."/>
            <person name="Norbu C."/>
            <person name="Norbu N."/>
            <person name="O'donnell P."/>
            <person name="Okoawo O."/>
            <person name="O'leary S."/>
            <person name="Omotosho B."/>
            <person name="O'neill K."/>
            <person name="Osman S."/>
            <person name="Parker S."/>
            <person name="Perrin D."/>
            <person name="Phunkhang P."/>
            <person name="Piqani B."/>
            <person name="Purcell S."/>
            <person name="Rachupka T."/>
            <person name="Ramasamy U."/>
            <person name="Rameau R."/>
            <person name="Ray V."/>
            <person name="Raymond C."/>
            <person name="Retta R."/>
            <person name="Richardson S."/>
            <person name="Rise C."/>
            <person name="Rodriguez J."/>
            <person name="Rogers J."/>
            <person name="Rogov P."/>
            <person name="Rutman M."/>
            <person name="Schupbach R."/>
            <person name="Seaman C."/>
            <person name="Settipalli S."/>
            <person name="Sharpe T."/>
            <person name="Sheridan J."/>
            <person name="Sherpa N."/>
            <person name="Shi J."/>
            <person name="Smirnov S."/>
            <person name="Smith C."/>
            <person name="Sougnez C."/>
            <person name="Spencer B."/>
            <person name="Stalker J."/>
            <person name="Stange-thomann N."/>
            <person name="Stavropoulos S."/>
            <person name="Stetson K."/>
            <person name="Stone C."/>
            <person name="Stone S."/>
            <person name="Stubbs M."/>
            <person name="Talamas J."/>
            <person name="Tchuinga P."/>
            <person name="Tenzing P."/>
            <person name="Tesfaye S."/>
            <person name="Theodore J."/>
            <person name="Thoulutsang Y."/>
            <person name="Topham K."/>
            <person name="Towey S."/>
            <person name="Tsamla T."/>
            <person name="Tsomo N."/>
            <person name="Vallee D."/>
            <person name="Vassiliev H."/>
            <person name="Venkataraman V."/>
            <person name="Vinson J."/>
            <person name="Vo A."/>
            <person name="Wade C."/>
            <person name="Wang S."/>
            <person name="Wangchuk T."/>
            <person name="Wangdi T."/>
            <person name="Whittaker C."/>
            <person name="Wilkinson J."/>
            <person name="Wu Y."/>
            <person name="Wyman D."/>
            <person name="Yadav S."/>
            <person name="Yang S."/>
            <person name="Yang X."/>
            <person name="Yeager S."/>
            <person name="Yee E."/>
            <person name="Young G."/>
            <person name="Zainoun J."/>
            <person name="Zembeck L."/>
            <person name="Zimmer A."/>
            <person name="Zody M."/>
            <person name="Lander E."/>
        </authorList>
    </citation>
    <scope>NUCLEOTIDE SEQUENCE [LARGE SCALE GENOMIC DNA]</scope>
</reference>
<evidence type="ECO:0000313" key="4">
    <source>
        <dbReference type="Ensembl" id="ENSCSAVP00000000396.1"/>
    </source>
</evidence>
<keyword evidence="1" id="KW-0677">Repeat</keyword>
<dbReference type="PANTHER" id="PTHR24171">
    <property type="entry name" value="ANKYRIN REPEAT DOMAIN-CONTAINING PROTEIN 39-RELATED"/>
    <property type="match status" value="1"/>
</dbReference>
<dbReference type="eggNOG" id="KOG0508">
    <property type="taxonomic scope" value="Eukaryota"/>
</dbReference>
<keyword evidence="5" id="KW-1185">Reference proteome</keyword>
<feature type="repeat" description="ANK" evidence="3">
    <location>
        <begin position="533"/>
        <end position="573"/>
    </location>
</feature>
<dbReference type="PRINTS" id="PR01415">
    <property type="entry name" value="ANKYRIN"/>
</dbReference>
<sequence>MEKEEPFVILWKSCAAGRPLMVAASLINAGDKRDEILLKRYTFDRGNCESYTPFLLAVYMGHVQVVWLLLTQFNINFADHHGVLSFGGNLIEDASPLWCAAACGYVEIVKLLVEHGANVNETTTTNSTPLRAACFLGNTPIVDYLIKNGADAGLANHYNNTCLMVAAFRGNLEVVELLLSHGVDMNTQANCGGTALHFACDSGKLNIVEALVKAGCDLTIKNNSGLTAAMVAADTCQSDIIEYFIKQDGVDAETEITLLELLGASYANDRANYSTEKTYHYLYLAMLIRNKGNCFLKQIEKKVKPATAAYDMRVECRDIAQLREIHHDQDLIHLESLMVRERILGTHSVELIQPIVYRGAVYADRHHFDDCIRLWKRAIYLRQMNHWSASNDLLRFAEVFSQMYMLEHEVKTTDLLEVMQCCIEEIKTSLAELKLVSARQHLDANLHTLLYLLLIVCKTVDGQAVKHDFGKMVYQFLKFKIRDSKGSTLLHLAVDETTPVDEFHVKDICSFPNYEVTKFLLSCGADPNARNNEGNTPLHIIVQYERPISDFISLHSIISRLLDSGAHYDVANHDRKTPIELSTTGVAEIILKTQSLVSLKCIAARGVRNSGVPYKGLVPSFIEEFIELH</sequence>
<dbReference type="Proteomes" id="UP000007875">
    <property type="component" value="Unassembled WGS sequence"/>
</dbReference>
<dbReference type="STRING" id="51511.ENSCSAVP00000000396"/>
<dbReference type="PROSITE" id="PS50297">
    <property type="entry name" value="ANK_REP_REGION"/>
    <property type="match status" value="4"/>
</dbReference>
<dbReference type="InParanoid" id="H2Y4Z8"/>
<evidence type="ECO:0000313" key="5">
    <source>
        <dbReference type="Proteomes" id="UP000007875"/>
    </source>
</evidence>
<organism evidence="4 5">
    <name type="scientific">Ciona savignyi</name>
    <name type="common">Pacific transparent sea squirt</name>
    <dbReference type="NCBI Taxonomy" id="51511"/>
    <lineage>
        <taxon>Eukaryota</taxon>
        <taxon>Metazoa</taxon>
        <taxon>Chordata</taxon>
        <taxon>Tunicata</taxon>
        <taxon>Ascidiacea</taxon>
        <taxon>Phlebobranchia</taxon>
        <taxon>Cionidae</taxon>
        <taxon>Ciona</taxon>
    </lineage>
</organism>
<dbReference type="Pfam" id="PF00023">
    <property type="entry name" value="Ank"/>
    <property type="match status" value="1"/>
</dbReference>
<evidence type="ECO:0000256" key="2">
    <source>
        <dbReference type="ARBA" id="ARBA00023043"/>
    </source>
</evidence>
<evidence type="ECO:0000256" key="3">
    <source>
        <dbReference type="PROSITE-ProRule" id="PRU00023"/>
    </source>
</evidence>
<dbReference type="Pfam" id="PF12796">
    <property type="entry name" value="Ank_2"/>
    <property type="match status" value="1"/>
</dbReference>
<dbReference type="Ensembl" id="ENSCSAVT00000000401.1">
    <property type="protein sequence ID" value="ENSCSAVP00000000396.1"/>
    <property type="gene ID" value="ENSCSAVG00000000227.1"/>
</dbReference>
<reference evidence="4" key="2">
    <citation type="submission" date="2025-08" db="UniProtKB">
        <authorList>
            <consortium name="Ensembl"/>
        </authorList>
    </citation>
    <scope>IDENTIFICATION</scope>
</reference>
<dbReference type="SUPFAM" id="SSF48403">
    <property type="entry name" value="Ankyrin repeat"/>
    <property type="match status" value="2"/>
</dbReference>
<dbReference type="FunCoup" id="H2Y4Z8">
    <property type="interactions" value="123"/>
</dbReference>
<dbReference type="AlphaFoldDB" id="H2Y4Z8"/>
<dbReference type="InterPro" id="IPR002110">
    <property type="entry name" value="Ankyrin_rpt"/>
</dbReference>
<protein>
    <submittedName>
        <fullName evidence="4">Uncharacterized protein</fullName>
    </submittedName>
</protein>
<accession>H2Y4Z8</accession>
<keyword evidence="2 3" id="KW-0040">ANK repeat</keyword>